<evidence type="ECO:0000313" key="2">
    <source>
        <dbReference type="Proteomes" id="UP000075787"/>
    </source>
</evidence>
<sequence>MNRLNTTESLFDLTWDEYVLAVEDNYLIETGDDIDEERLPDICTAYDIGMTPLGCAIALMEGHRPSRHDDWRQAA</sequence>
<dbReference type="GeneID" id="97241228"/>
<organism evidence="1 2">
    <name type="scientific">Tistrella mobilis</name>
    <dbReference type="NCBI Taxonomy" id="171437"/>
    <lineage>
        <taxon>Bacteria</taxon>
        <taxon>Pseudomonadati</taxon>
        <taxon>Pseudomonadota</taxon>
        <taxon>Alphaproteobacteria</taxon>
        <taxon>Geminicoccales</taxon>
        <taxon>Geminicoccaceae</taxon>
        <taxon>Tistrella</taxon>
    </lineage>
</organism>
<accession>A0A162LAS8</accession>
<reference evidence="1 2" key="1">
    <citation type="submission" date="2015-12" db="EMBL/GenBank/DDBJ databases">
        <title>Genome sequence of Tistrella mobilis MCCC 1A02139.</title>
        <authorList>
            <person name="Lu L."/>
            <person name="Lai Q."/>
            <person name="Shao Z."/>
            <person name="Qian P."/>
        </authorList>
    </citation>
    <scope>NUCLEOTIDE SEQUENCE [LARGE SCALE GENOMIC DNA]</scope>
    <source>
        <strain evidence="1 2">MCCC 1A02139</strain>
    </source>
</reference>
<dbReference type="AlphaFoldDB" id="A0A162LAS8"/>
<comment type="caution">
    <text evidence="1">The sequence shown here is derived from an EMBL/GenBank/DDBJ whole genome shotgun (WGS) entry which is preliminary data.</text>
</comment>
<dbReference type="Proteomes" id="UP000075787">
    <property type="component" value="Unassembled WGS sequence"/>
</dbReference>
<evidence type="ECO:0000313" key="1">
    <source>
        <dbReference type="EMBL" id="KYO54159.1"/>
    </source>
</evidence>
<protein>
    <submittedName>
        <fullName evidence="1">Uncharacterized protein</fullName>
    </submittedName>
</protein>
<proteinExistence type="predicted"/>
<dbReference type="EMBL" id="LPZR01000095">
    <property type="protein sequence ID" value="KYO54159.1"/>
    <property type="molecule type" value="Genomic_DNA"/>
</dbReference>
<gene>
    <name evidence="1" type="ORF">AUP44_25630</name>
</gene>
<name>A0A162LAS8_9PROT</name>
<dbReference type="RefSeq" id="WP_062763249.1">
    <property type="nucleotide sequence ID" value="NZ_CP121045.1"/>
</dbReference>